<dbReference type="Pfam" id="PF04146">
    <property type="entry name" value="YTH"/>
    <property type="match status" value="1"/>
</dbReference>
<comment type="caution">
    <text evidence="4">The sequence shown here is derived from an EMBL/GenBank/DDBJ whole genome shotgun (WGS) entry which is preliminary data.</text>
</comment>
<dbReference type="Proteomes" id="UP000287651">
    <property type="component" value="Unassembled WGS sequence"/>
</dbReference>
<feature type="compositionally biased region" description="Low complexity" evidence="2">
    <location>
        <begin position="105"/>
        <end position="116"/>
    </location>
</feature>
<dbReference type="InterPro" id="IPR045168">
    <property type="entry name" value="YTH_prot"/>
</dbReference>
<evidence type="ECO:0000256" key="2">
    <source>
        <dbReference type="SAM" id="MobiDB-lite"/>
    </source>
</evidence>
<dbReference type="GO" id="GO:0061157">
    <property type="term" value="P:mRNA destabilization"/>
    <property type="evidence" value="ECO:0007669"/>
    <property type="project" value="TreeGrafter"/>
</dbReference>
<dbReference type="GO" id="GO:0005737">
    <property type="term" value="C:cytoplasm"/>
    <property type="evidence" value="ECO:0007669"/>
    <property type="project" value="TreeGrafter"/>
</dbReference>
<feature type="region of interest" description="Disordered" evidence="2">
    <location>
        <begin position="20"/>
        <end position="134"/>
    </location>
</feature>
<feature type="compositionally biased region" description="Polar residues" evidence="2">
    <location>
        <begin position="88"/>
        <end position="99"/>
    </location>
</feature>
<dbReference type="CDD" id="cd21134">
    <property type="entry name" value="YTH"/>
    <property type="match status" value="1"/>
</dbReference>
<dbReference type="PANTHER" id="PTHR12357">
    <property type="entry name" value="YTH YT521-B HOMOLOGY DOMAIN-CONTAINING"/>
    <property type="match status" value="1"/>
</dbReference>
<feature type="domain" description="YTH" evidence="3">
    <location>
        <begin position="269"/>
        <end position="405"/>
    </location>
</feature>
<dbReference type="EMBL" id="AMZH03008415">
    <property type="protein sequence ID" value="RRT59002.1"/>
    <property type="molecule type" value="Genomic_DNA"/>
</dbReference>
<sequence length="405" mass="43822">MYHHGYGYAPYGPYPSPGSPVPTLGHNGQLYGPQHYQFPATYYQPPTATSAPDTTSQIPSSKREVSTSTAANLPSIPVDTTKSDSNETVKASTNGNNGSLKLKPSQQNSSLNSNGSLGKGAFPGGHPSSGYQDPRFGFDGAGMVNKMYPNHRMYGQHANGFRSGQSFYSSMYDSRMNGRWGMSVDNKYKPRGRSNGFYGYGNENLDGLSELNKGPRSGRFRNQKGFGPTITLAVRGQSLPANVNIQDSAVIPERDQYNKSDFPETYSEAKFFIIKSYSEDDIHKSIKYNVWASTPHGNKKLDAAYQESKEKTSGCPVFLFFSFMDGKPVGFGEKDKDASNGKPGSQKPLEVVTVLKKESAQVGLALGEHVLSEKNGLAAVAGVAPKDAKPVTEKWVVANGVANCC</sequence>
<comment type="similarity">
    <text evidence="1">Belongs to the YTHDF family.</text>
</comment>
<dbReference type="PROSITE" id="PS50882">
    <property type="entry name" value="YTH"/>
    <property type="match status" value="1"/>
</dbReference>
<proteinExistence type="inferred from homology"/>
<dbReference type="InterPro" id="IPR007275">
    <property type="entry name" value="YTH_domain"/>
</dbReference>
<evidence type="ECO:0000256" key="1">
    <source>
        <dbReference type="RuleBase" id="RU369095"/>
    </source>
</evidence>
<comment type="function">
    <text evidence="1">Specifically recognizes and binds N6-methyladenosine (m6A)-containing RNAs, and regulates mRNA stability. M6A is a modification present at internal sites of mRNAs and some non-coding RNAs and plays a role in mRNA stability and processing.</text>
</comment>
<dbReference type="GO" id="GO:1990247">
    <property type="term" value="F:N6-methyladenosine-containing RNA reader activity"/>
    <property type="evidence" value="ECO:0007669"/>
    <property type="project" value="UniProtKB-UniRule"/>
</dbReference>
<name>A0A426Z4V2_ENSVE</name>
<organism evidence="4 5">
    <name type="scientific">Ensete ventricosum</name>
    <name type="common">Abyssinian banana</name>
    <name type="synonym">Musa ensete</name>
    <dbReference type="NCBI Taxonomy" id="4639"/>
    <lineage>
        <taxon>Eukaryota</taxon>
        <taxon>Viridiplantae</taxon>
        <taxon>Streptophyta</taxon>
        <taxon>Embryophyta</taxon>
        <taxon>Tracheophyta</taxon>
        <taxon>Spermatophyta</taxon>
        <taxon>Magnoliopsida</taxon>
        <taxon>Liliopsida</taxon>
        <taxon>Zingiberales</taxon>
        <taxon>Musaceae</taxon>
        <taxon>Ensete</taxon>
    </lineage>
</organism>
<protein>
    <recommendedName>
        <fullName evidence="1">YTH domain-containing family protein</fullName>
    </recommendedName>
</protein>
<evidence type="ECO:0000313" key="4">
    <source>
        <dbReference type="EMBL" id="RRT59002.1"/>
    </source>
</evidence>
<evidence type="ECO:0000259" key="3">
    <source>
        <dbReference type="PROSITE" id="PS50882"/>
    </source>
</evidence>
<feature type="compositionally biased region" description="Low complexity" evidence="2">
    <location>
        <begin position="45"/>
        <end position="56"/>
    </location>
</feature>
<keyword evidence="1" id="KW-0694">RNA-binding</keyword>
<accession>A0A426Z4V2</accession>
<dbReference type="GO" id="GO:0003729">
    <property type="term" value="F:mRNA binding"/>
    <property type="evidence" value="ECO:0007669"/>
    <property type="project" value="UniProtKB-UniRule"/>
</dbReference>
<gene>
    <name evidence="4" type="ORF">B296_00046174</name>
</gene>
<evidence type="ECO:0000313" key="5">
    <source>
        <dbReference type="Proteomes" id="UP000287651"/>
    </source>
</evidence>
<dbReference type="Gene3D" id="3.10.590.10">
    <property type="entry name" value="ph1033 like domains"/>
    <property type="match status" value="1"/>
</dbReference>
<dbReference type="AlphaFoldDB" id="A0A426Z4V2"/>
<reference evidence="4 5" key="1">
    <citation type="journal article" date="2014" name="Agronomy (Basel)">
        <title>A Draft Genome Sequence for Ensete ventricosum, the Drought-Tolerant Tree Against Hunger.</title>
        <authorList>
            <person name="Harrison J."/>
            <person name="Moore K.A."/>
            <person name="Paszkiewicz K."/>
            <person name="Jones T."/>
            <person name="Grant M."/>
            <person name="Ambacheew D."/>
            <person name="Muzemil S."/>
            <person name="Studholme D.J."/>
        </authorList>
    </citation>
    <scope>NUCLEOTIDE SEQUENCE [LARGE SCALE GENOMIC DNA]</scope>
</reference>
<dbReference type="PANTHER" id="PTHR12357:SF99">
    <property type="entry name" value="YTH DOMAIN-CONTAINING PROTEIN ECT2-RELATED"/>
    <property type="match status" value="1"/>
</dbReference>